<sequence length="70" mass="7716">MGNGAKAATKRERNAKNETKGPTSQLKANASAMSIKCKTCLQTFMVTAKRPDLELHATNKHNKTYEECFA</sequence>
<feature type="compositionally biased region" description="Basic and acidic residues" evidence="1">
    <location>
        <begin position="9"/>
        <end position="19"/>
    </location>
</feature>
<dbReference type="AlphaFoldDB" id="A0A1Y2FNE7"/>
<dbReference type="SUPFAM" id="SSF118359">
    <property type="entry name" value="Expressed protein At2g23090/F21P24.15"/>
    <property type="match status" value="1"/>
</dbReference>
<dbReference type="PANTHER" id="PTHR33788:SF1">
    <property type="entry name" value="ZINC-BINDING PROTEIN"/>
    <property type="match status" value="1"/>
</dbReference>
<dbReference type="OrthoDB" id="370932at2759"/>
<name>A0A1Y2FNE7_PROLT</name>
<dbReference type="PANTHER" id="PTHR33788">
    <property type="entry name" value="OS07G0114300 PROTEIN"/>
    <property type="match status" value="1"/>
</dbReference>
<keyword evidence="5" id="KW-1185">Reference proteome</keyword>
<feature type="compositionally biased region" description="Polar residues" evidence="1">
    <location>
        <begin position="20"/>
        <end position="31"/>
    </location>
</feature>
<feature type="region of interest" description="Disordered" evidence="1">
    <location>
        <begin position="1"/>
        <end position="31"/>
    </location>
</feature>
<dbReference type="InterPro" id="IPR039713">
    <property type="entry name" value="At2g23090-like"/>
</dbReference>
<protein>
    <recommendedName>
        <fullName evidence="6">DUF1909-domain-containing protein</fullName>
    </recommendedName>
</protein>
<feature type="domain" description="Small EDRK-rich factor-like N-terminal" evidence="2">
    <location>
        <begin position="1"/>
        <end position="33"/>
    </location>
</feature>
<dbReference type="InterPro" id="IPR007513">
    <property type="entry name" value="SERF-like_N"/>
</dbReference>
<organism evidence="4 5">
    <name type="scientific">Protomyces lactucae-debilis</name>
    <dbReference type="NCBI Taxonomy" id="2754530"/>
    <lineage>
        <taxon>Eukaryota</taxon>
        <taxon>Fungi</taxon>
        <taxon>Dikarya</taxon>
        <taxon>Ascomycota</taxon>
        <taxon>Taphrinomycotina</taxon>
        <taxon>Taphrinomycetes</taxon>
        <taxon>Taphrinales</taxon>
        <taxon>Protomycetaceae</taxon>
        <taxon>Protomyces</taxon>
    </lineage>
</organism>
<dbReference type="RefSeq" id="XP_040727012.1">
    <property type="nucleotide sequence ID" value="XM_040867555.1"/>
</dbReference>
<dbReference type="Pfam" id="PF04419">
    <property type="entry name" value="SERF-like_N"/>
    <property type="match status" value="1"/>
</dbReference>
<dbReference type="Pfam" id="PF12907">
    <property type="entry name" value="zf-met2"/>
    <property type="match status" value="1"/>
</dbReference>
<dbReference type="InterPro" id="IPR039438">
    <property type="entry name" value="At2g23090-like_Znf"/>
</dbReference>
<dbReference type="InterPro" id="IPR026939">
    <property type="entry name" value="ZNF706/At2g23090_sf"/>
</dbReference>
<evidence type="ECO:0000256" key="1">
    <source>
        <dbReference type="SAM" id="MobiDB-lite"/>
    </source>
</evidence>
<evidence type="ECO:0000259" key="3">
    <source>
        <dbReference type="Pfam" id="PF12907"/>
    </source>
</evidence>
<dbReference type="Gene3D" id="4.10.1050.10">
    <property type="entry name" value="At2g23090-like"/>
    <property type="match status" value="1"/>
</dbReference>
<dbReference type="Proteomes" id="UP000193685">
    <property type="component" value="Unassembled WGS sequence"/>
</dbReference>
<comment type="caution">
    <text evidence="4">The sequence shown here is derived from an EMBL/GenBank/DDBJ whole genome shotgun (WGS) entry which is preliminary data.</text>
</comment>
<feature type="domain" description="At2g23090-like zinc-binding" evidence="3">
    <location>
        <begin position="36"/>
        <end position="69"/>
    </location>
</feature>
<evidence type="ECO:0008006" key="6">
    <source>
        <dbReference type="Google" id="ProtNLM"/>
    </source>
</evidence>
<proteinExistence type="predicted"/>
<evidence type="ECO:0000313" key="4">
    <source>
        <dbReference type="EMBL" id="ORY85530.1"/>
    </source>
</evidence>
<dbReference type="OMA" id="VICKVCY"/>
<evidence type="ECO:0000259" key="2">
    <source>
        <dbReference type="Pfam" id="PF04419"/>
    </source>
</evidence>
<accession>A0A1Y2FNE7</accession>
<gene>
    <name evidence="4" type="ORF">BCR37DRAFT_344266</name>
</gene>
<dbReference type="EMBL" id="MCFI01000004">
    <property type="protein sequence ID" value="ORY85530.1"/>
    <property type="molecule type" value="Genomic_DNA"/>
</dbReference>
<dbReference type="GeneID" id="63784154"/>
<evidence type="ECO:0000313" key="5">
    <source>
        <dbReference type="Proteomes" id="UP000193685"/>
    </source>
</evidence>
<reference evidence="4 5" key="1">
    <citation type="submission" date="2016-07" db="EMBL/GenBank/DDBJ databases">
        <title>Pervasive Adenine N6-methylation of Active Genes in Fungi.</title>
        <authorList>
            <consortium name="DOE Joint Genome Institute"/>
            <person name="Mondo S.J."/>
            <person name="Dannebaum R.O."/>
            <person name="Kuo R.C."/>
            <person name="Labutti K."/>
            <person name="Haridas S."/>
            <person name="Kuo A."/>
            <person name="Salamov A."/>
            <person name="Ahrendt S.R."/>
            <person name="Lipzen A."/>
            <person name="Sullivan W."/>
            <person name="Andreopoulos W.B."/>
            <person name="Clum A."/>
            <person name="Lindquist E."/>
            <person name="Daum C."/>
            <person name="Ramamoorthy G.K."/>
            <person name="Gryganskyi A."/>
            <person name="Culley D."/>
            <person name="Magnuson J.K."/>
            <person name="James T.Y."/>
            <person name="O'Malley M.A."/>
            <person name="Stajich J.E."/>
            <person name="Spatafora J.W."/>
            <person name="Visel A."/>
            <person name="Grigoriev I.V."/>
        </authorList>
    </citation>
    <scope>NUCLEOTIDE SEQUENCE [LARGE SCALE GENOMIC DNA]</scope>
    <source>
        <strain evidence="4 5">12-1054</strain>
    </source>
</reference>